<feature type="domain" description="GGDEF" evidence="3">
    <location>
        <begin position="306"/>
        <end position="446"/>
    </location>
</feature>
<dbReference type="Pfam" id="PF13426">
    <property type="entry name" value="PAS_9"/>
    <property type="match status" value="1"/>
</dbReference>
<dbReference type="EMBL" id="CP102381">
    <property type="protein sequence ID" value="WEJ62838.1"/>
    <property type="molecule type" value="Genomic_DNA"/>
</dbReference>
<dbReference type="SUPFAM" id="SSF55785">
    <property type="entry name" value="PYP-like sensor domain (PAS domain)"/>
    <property type="match status" value="1"/>
</dbReference>
<dbReference type="InterPro" id="IPR029787">
    <property type="entry name" value="Nucleotide_cyclase"/>
</dbReference>
<dbReference type="SUPFAM" id="SSF55073">
    <property type="entry name" value="Nucleotide cyclase"/>
    <property type="match status" value="1"/>
</dbReference>
<dbReference type="RefSeq" id="WP_275595095.1">
    <property type="nucleotide sequence ID" value="NZ_CP102381.1"/>
</dbReference>
<dbReference type="SMART" id="SM00052">
    <property type="entry name" value="EAL"/>
    <property type="match status" value="1"/>
</dbReference>
<protein>
    <submittedName>
        <fullName evidence="4">EAL domain-containing protein</fullName>
    </submittedName>
</protein>
<organism evidence="4 5">
    <name type="scientific">Thiomicrorhabdus lithotrophica</name>
    <dbReference type="NCBI Taxonomy" id="2949997"/>
    <lineage>
        <taxon>Bacteria</taxon>
        <taxon>Pseudomonadati</taxon>
        <taxon>Pseudomonadota</taxon>
        <taxon>Gammaproteobacteria</taxon>
        <taxon>Thiotrichales</taxon>
        <taxon>Piscirickettsiaceae</taxon>
        <taxon>Thiomicrorhabdus</taxon>
    </lineage>
</organism>
<dbReference type="PANTHER" id="PTHR44757">
    <property type="entry name" value="DIGUANYLATE CYCLASE DGCP"/>
    <property type="match status" value="1"/>
</dbReference>
<dbReference type="CDD" id="cd01949">
    <property type="entry name" value="GGDEF"/>
    <property type="match status" value="1"/>
</dbReference>
<dbReference type="InterPro" id="IPR043128">
    <property type="entry name" value="Rev_trsase/Diguanyl_cyclase"/>
</dbReference>
<feature type="domain" description="EAL" evidence="2">
    <location>
        <begin position="455"/>
        <end position="708"/>
    </location>
</feature>
<evidence type="ECO:0000259" key="1">
    <source>
        <dbReference type="PROSITE" id="PS50113"/>
    </source>
</evidence>
<dbReference type="CDD" id="cd00130">
    <property type="entry name" value="PAS"/>
    <property type="match status" value="1"/>
</dbReference>
<dbReference type="Gene3D" id="3.20.20.450">
    <property type="entry name" value="EAL domain"/>
    <property type="match status" value="1"/>
</dbReference>
<dbReference type="NCBIfam" id="TIGR00254">
    <property type="entry name" value="GGDEF"/>
    <property type="match status" value="1"/>
</dbReference>
<dbReference type="Pfam" id="PF00563">
    <property type="entry name" value="EAL"/>
    <property type="match status" value="1"/>
</dbReference>
<dbReference type="PROSITE" id="PS50887">
    <property type="entry name" value="GGDEF"/>
    <property type="match status" value="1"/>
</dbReference>
<keyword evidence="5" id="KW-1185">Reference proteome</keyword>
<dbReference type="CDD" id="cd01948">
    <property type="entry name" value="EAL"/>
    <property type="match status" value="1"/>
</dbReference>
<dbReference type="Proteomes" id="UP001222275">
    <property type="component" value="Chromosome"/>
</dbReference>
<evidence type="ECO:0000313" key="4">
    <source>
        <dbReference type="EMBL" id="WEJ62838.1"/>
    </source>
</evidence>
<sequence>MQSPQFDTDMTTLIEQLNHAHNLQKQQIADSFYDGLILLSLNLKPLLINQKAQDYFNSNPATNSVFEKFEVYRQKRDRVIFDLEHWLEENILNKETNTSPLLWIKCDAKQDRQSSLVPILIRVHKIQSTEHKTESLLILIQDQSLQIQAEAQIRLMEASYAGQFITDAHGYITQPNYAFSAYTGLKPEHLQKMTYIDWLNKQVVFKVPFNSVMEALLEEGCWSGEVQLTPSKNCQYHAILSLSMLTDKNRNIEHFIGILQDITDIHEARSEIERLAYYDKLTGLANRTLLNNQLVSTLNNQPTSQCYSGLILIDLDSFKMINDTLGHAIGDQLLILVSQKISKLASENDLVSRLDGDEFAVLIKESSQDAEEAKTQILSLAHKIREILDDRYSIKNRSLHITASTGVYVFNKALETENSDQIIRHANLAMHEAKNLGGNQVFLFEDKLCDVAKQRLEMLQALNHSELDDEFQLYFQAQVDNQDNTIGAEVLLRWFHPTLGLVPPGQFIPVAEEGRQIIKIGLWVMHKAFLQAKAWNEKHGNIKISINISPIQFHEQSFAELVIGLVKFTRVNPSYITLELTESVLIRNTDLALQKIQHLVSLGFNISIDDFGTGYSSLSYLQKLPIHELKIDQSFIRHVPENPDDIAIVESIVRLAQTKNLGIVAEGVETQEQADFIRQQHNEILIQGYFYSKPCPAYEFEQNFLSVPKLQNKPT</sequence>
<dbReference type="Gene3D" id="3.30.70.270">
    <property type="match status" value="1"/>
</dbReference>
<dbReference type="SUPFAM" id="SSF141868">
    <property type="entry name" value="EAL domain-like"/>
    <property type="match status" value="1"/>
</dbReference>
<dbReference type="InterPro" id="IPR052155">
    <property type="entry name" value="Biofilm_reg_signaling"/>
</dbReference>
<dbReference type="InterPro" id="IPR000160">
    <property type="entry name" value="GGDEF_dom"/>
</dbReference>
<evidence type="ECO:0000259" key="2">
    <source>
        <dbReference type="PROSITE" id="PS50883"/>
    </source>
</evidence>
<dbReference type="NCBIfam" id="TIGR00229">
    <property type="entry name" value="sensory_box"/>
    <property type="match status" value="1"/>
</dbReference>
<dbReference type="Pfam" id="PF00990">
    <property type="entry name" value="GGDEF"/>
    <property type="match status" value="1"/>
</dbReference>
<name>A0ABY8CFE8_9GAMM</name>
<reference evidence="4 5" key="1">
    <citation type="submission" date="2022-06" db="EMBL/GenBank/DDBJ databases">
        <title>Thiomicrohabdus sp. nov, an obligately chemolithoautotrophic, sulfur-oxidizing bacterium isolated from beach of Guanyin Mountain. Amoy.</title>
        <authorList>
            <person name="Zhu H."/>
        </authorList>
    </citation>
    <scope>NUCLEOTIDE SEQUENCE [LARGE SCALE GENOMIC DNA]</scope>
    <source>
        <strain evidence="4 5">XGS-01</strain>
    </source>
</reference>
<gene>
    <name evidence="4" type="ORF">NR989_00930</name>
</gene>
<dbReference type="PANTHER" id="PTHR44757:SF2">
    <property type="entry name" value="BIOFILM ARCHITECTURE MAINTENANCE PROTEIN MBAA"/>
    <property type="match status" value="1"/>
</dbReference>
<proteinExistence type="predicted"/>
<dbReference type="InterPro" id="IPR001633">
    <property type="entry name" value="EAL_dom"/>
</dbReference>
<dbReference type="PROSITE" id="PS50883">
    <property type="entry name" value="EAL"/>
    <property type="match status" value="1"/>
</dbReference>
<evidence type="ECO:0000313" key="5">
    <source>
        <dbReference type="Proteomes" id="UP001222275"/>
    </source>
</evidence>
<dbReference type="InterPro" id="IPR035965">
    <property type="entry name" value="PAS-like_dom_sf"/>
</dbReference>
<feature type="domain" description="PAC" evidence="1">
    <location>
        <begin position="222"/>
        <end position="274"/>
    </location>
</feature>
<dbReference type="SMART" id="SM00267">
    <property type="entry name" value="GGDEF"/>
    <property type="match status" value="1"/>
</dbReference>
<dbReference type="Gene3D" id="3.30.450.20">
    <property type="entry name" value="PAS domain"/>
    <property type="match status" value="1"/>
</dbReference>
<dbReference type="InterPro" id="IPR000700">
    <property type="entry name" value="PAS-assoc_C"/>
</dbReference>
<accession>A0ABY8CFE8</accession>
<dbReference type="InterPro" id="IPR000014">
    <property type="entry name" value="PAS"/>
</dbReference>
<evidence type="ECO:0000259" key="3">
    <source>
        <dbReference type="PROSITE" id="PS50887"/>
    </source>
</evidence>
<dbReference type="InterPro" id="IPR035919">
    <property type="entry name" value="EAL_sf"/>
</dbReference>
<dbReference type="PROSITE" id="PS50113">
    <property type="entry name" value="PAC"/>
    <property type="match status" value="1"/>
</dbReference>